<dbReference type="Proteomes" id="UP000215884">
    <property type="component" value="Chromosome"/>
</dbReference>
<sequence>MSMLSARGLPIATAARRVRQPAQFGGCGLVAAAHVIKTTASDPTSRFPTLSPPSLRAQRSNPDCLRGKILDCFAALAMTIPHSSINAPLQKPLRL</sequence>
<evidence type="ECO:0000313" key="1">
    <source>
        <dbReference type="EMBL" id="AWL98616.1"/>
    </source>
</evidence>
<reference evidence="1 2" key="1">
    <citation type="journal article" date="2017" name="Syst. Appl. Microbiol.">
        <title>Soybeans inoculated with root zone soils of Canadian native legumes harbour diverse and novel Bradyrhizobium spp. that possess agricultural potential.</title>
        <authorList>
            <person name="Bromfield E.S.P."/>
            <person name="Cloutier S."/>
            <person name="Tambong J.T."/>
            <person name="Tran Thi T.V."/>
        </authorList>
    </citation>
    <scope>NUCLEOTIDE SEQUENCE [LARGE SCALE GENOMIC DNA]</scope>
    <source>
        <strain evidence="1 2">39S1MB</strain>
    </source>
</reference>
<organism evidence="1 2">
    <name type="scientific">Bradyrhizobium amphicarpaeae</name>
    <dbReference type="NCBI Taxonomy" id="1404768"/>
    <lineage>
        <taxon>Bacteria</taxon>
        <taxon>Pseudomonadati</taxon>
        <taxon>Pseudomonadota</taxon>
        <taxon>Alphaproteobacteria</taxon>
        <taxon>Hyphomicrobiales</taxon>
        <taxon>Nitrobacteraceae</taxon>
        <taxon>Bradyrhizobium</taxon>
    </lineage>
</organism>
<gene>
    <name evidence="1" type="ORF">CIT40_00305</name>
</gene>
<name>A0A2U8PLH5_9BRAD</name>
<dbReference type="EMBL" id="CP029426">
    <property type="protein sequence ID" value="AWL98616.1"/>
    <property type="molecule type" value="Genomic_DNA"/>
</dbReference>
<keyword evidence="2" id="KW-1185">Reference proteome</keyword>
<evidence type="ECO:0000313" key="2">
    <source>
        <dbReference type="Proteomes" id="UP000215884"/>
    </source>
</evidence>
<reference evidence="1 2" key="2">
    <citation type="journal article" date="2019" name="Int. J. Syst. Evol. Microbiol.">
        <title>Description and complete genome sequence of Bradyrhizobium amphicarpaeae sp. nov., harbouring photosystem and nitrogen-fixation genes.</title>
        <authorList>
            <person name="Bromfield E.S.P."/>
            <person name="Cloutier S."/>
            <person name="Nguyen H.D.T."/>
        </authorList>
    </citation>
    <scope>NUCLEOTIDE SEQUENCE [LARGE SCALE GENOMIC DNA]</scope>
    <source>
        <strain evidence="1 2">39S1MB</strain>
    </source>
</reference>
<dbReference type="AlphaFoldDB" id="A0A2U8PLH5"/>
<protein>
    <submittedName>
        <fullName evidence="1">Uncharacterized protein</fullName>
    </submittedName>
</protein>
<proteinExistence type="predicted"/>
<accession>A0A2U8PLH5</accession>